<accession>A0ABY7PV06</accession>
<geneLocation type="plasmid" evidence="2 3">
    <name>unnamed2</name>
</geneLocation>
<protein>
    <recommendedName>
        <fullName evidence="4">Sugar-binding protein</fullName>
    </recommendedName>
</protein>
<evidence type="ECO:0008006" key="4">
    <source>
        <dbReference type="Google" id="ProtNLM"/>
    </source>
</evidence>
<reference evidence="2 3" key="1">
    <citation type="journal article" date="2011" name="Int. J. Syst. Evol. Microbiol.">
        <title>Hymenobacter yonginensis sp. nov., isolated from a mesotrophic artificial lake.</title>
        <authorList>
            <person name="Joung Y."/>
            <person name="Cho S.H."/>
            <person name="Kim H."/>
            <person name="Kim S.B."/>
            <person name="Joh K."/>
        </authorList>
    </citation>
    <scope>NUCLEOTIDE SEQUENCE [LARGE SCALE GENOMIC DNA]</scope>
    <source>
        <strain evidence="2 3">KCTC 22745</strain>
    </source>
</reference>
<sequence length="308" mass="36284">MLFAQAVEALGSASANQNDDPKPVGREVARPAKCQVYQYLGVDSTARQLVLTRTYHQNGRVLEEQYSKYRLSHEYMASTGTEQSRYRDTMLVERLETDERGDQIKTRYFHDHLNRLTREERLTSERRQKKNMDKGNGRPGGCILVDSDFRKRRTWEKTSVINYAYDAQGRLVSYYAPKLHYSSQNRYTWVYDSLGRVSQHFSYDRQRLIWVEEIAYFPGGHRRTRTWYNEADGSPSHLKPENKGYWPQYTTTYHYDDNGQVKSKETSSEKGVLVSRTQWYYNAQHQLTKTVYQDGKGEVKLTHLFSYQ</sequence>
<gene>
    <name evidence="2" type="ORF">O9Z63_20655</name>
</gene>
<dbReference type="Gene3D" id="2.180.10.10">
    <property type="entry name" value="RHS repeat-associated core"/>
    <property type="match status" value="1"/>
</dbReference>
<dbReference type="RefSeq" id="WP_270129340.1">
    <property type="nucleotide sequence ID" value="NZ_CP115397.1"/>
</dbReference>
<evidence type="ECO:0000313" key="2">
    <source>
        <dbReference type="EMBL" id="WBO86694.1"/>
    </source>
</evidence>
<feature type="region of interest" description="Disordered" evidence="1">
    <location>
        <begin position="119"/>
        <end position="138"/>
    </location>
</feature>
<name>A0ABY7PV06_9BACT</name>
<evidence type="ECO:0000256" key="1">
    <source>
        <dbReference type="SAM" id="MobiDB-lite"/>
    </source>
</evidence>
<dbReference type="EMBL" id="CP115397">
    <property type="protein sequence ID" value="WBO86694.1"/>
    <property type="molecule type" value="Genomic_DNA"/>
</dbReference>
<keyword evidence="2" id="KW-0614">Plasmid</keyword>
<feature type="compositionally biased region" description="Basic and acidic residues" evidence="1">
    <location>
        <begin position="119"/>
        <end position="136"/>
    </location>
</feature>
<organism evidence="2 3">
    <name type="scientific">Hymenobacter yonginensis</name>
    <dbReference type="NCBI Taxonomy" id="748197"/>
    <lineage>
        <taxon>Bacteria</taxon>
        <taxon>Pseudomonadati</taxon>
        <taxon>Bacteroidota</taxon>
        <taxon>Cytophagia</taxon>
        <taxon>Cytophagales</taxon>
        <taxon>Hymenobacteraceae</taxon>
        <taxon>Hymenobacter</taxon>
    </lineage>
</organism>
<evidence type="ECO:0000313" key="3">
    <source>
        <dbReference type="Proteomes" id="UP001211872"/>
    </source>
</evidence>
<proteinExistence type="predicted"/>
<keyword evidence="3" id="KW-1185">Reference proteome</keyword>
<dbReference type="Proteomes" id="UP001211872">
    <property type="component" value="Plasmid unnamed2"/>
</dbReference>